<feature type="domain" description="HTH tetR-type" evidence="3">
    <location>
        <begin position="7"/>
        <end position="67"/>
    </location>
</feature>
<dbReference type="Gene3D" id="1.10.357.10">
    <property type="entry name" value="Tetracycline Repressor, domain 2"/>
    <property type="match status" value="1"/>
</dbReference>
<dbReference type="InterPro" id="IPR036271">
    <property type="entry name" value="Tet_transcr_reg_TetR-rel_C_sf"/>
</dbReference>
<evidence type="ECO:0000313" key="5">
    <source>
        <dbReference type="Proteomes" id="UP000192674"/>
    </source>
</evidence>
<dbReference type="GO" id="GO:0003700">
    <property type="term" value="F:DNA-binding transcription factor activity"/>
    <property type="evidence" value="ECO:0007669"/>
    <property type="project" value="TreeGrafter"/>
</dbReference>
<dbReference type="AlphaFoldDB" id="A0A1W2FX06"/>
<proteinExistence type="predicted"/>
<evidence type="ECO:0000256" key="1">
    <source>
        <dbReference type="ARBA" id="ARBA00023125"/>
    </source>
</evidence>
<accession>A0A1W2FX06</accession>
<name>A0A1W2FX06_KIBAR</name>
<dbReference type="EMBL" id="FWXV01000013">
    <property type="protein sequence ID" value="SMD26176.1"/>
    <property type="molecule type" value="Genomic_DNA"/>
</dbReference>
<evidence type="ECO:0000256" key="2">
    <source>
        <dbReference type="PROSITE-ProRule" id="PRU00335"/>
    </source>
</evidence>
<dbReference type="Pfam" id="PF00440">
    <property type="entry name" value="TetR_N"/>
    <property type="match status" value="1"/>
</dbReference>
<organism evidence="4 5">
    <name type="scientific">Kibdelosporangium aridum</name>
    <dbReference type="NCBI Taxonomy" id="2030"/>
    <lineage>
        <taxon>Bacteria</taxon>
        <taxon>Bacillati</taxon>
        <taxon>Actinomycetota</taxon>
        <taxon>Actinomycetes</taxon>
        <taxon>Pseudonocardiales</taxon>
        <taxon>Pseudonocardiaceae</taxon>
        <taxon>Kibdelosporangium</taxon>
    </lineage>
</organism>
<dbReference type="InterPro" id="IPR001647">
    <property type="entry name" value="HTH_TetR"/>
</dbReference>
<dbReference type="PANTHER" id="PTHR30055">
    <property type="entry name" value="HTH-TYPE TRANSCRIPTIONAL REGULATOR RUTR"/>
    <property type="match status" value="1"/>
</dbReference>
<dbReference type="GO" id="GO:0000976">
    <property type="term" value="F:transcription cis-regulatory region binding"/>
    <property type="evidence" value="ECO:0007669"/>
    <property type="project" value="TreeGrafter"/>
</dbReference>
<evidence type="ECO:0000259" key="3">
    <source>
        <dbReference type="PROSITE" id="PS50977"/>
    </source>
</evidence>
<protein>
    <submittedName>
        <fullName evidence="4">Transcriptional regulator, TetR family</fullName>
    </submittedName>
</protein>
<reference evidence="4 5" key="1">
    <citation type="submission" date="2017-04" db="EMBL/GenBank/DDBJ databases">
        <authorList>
            <person name="Afonso C.L."/>
            <person name="Miller P.J."/>
            <person name="Scott M.A."/>
            <person name="Spackman E."/>
            <person name="Goraichik I."/>
            <person name="Dimitrov K.M."/>
            <person name="Suarez D.L."/>
            <person name="Swayne D.E."/>
        </authorList>
    </citation>
    <scope>NUCLEOTIDE SEQUENCE [LARGE SCALE GENOMIC DNA]</scope>
    <source>
        <strain evidence="4 5">DSM 43828</strain>
    </source>
</reference>
<dbReference type="SUPFAM" id="SSF48498">
    <property type="entry name" value="Tetracyclin repressor-like, C-terminal domain"/>
    <property type="match status" value="1"/>
</dbReference>
<evidence type="ECO:0000313" key="4">
    <source>
        <dbReference type="EMBL" id="SMD26176.1"/>
    </source>
</evidence>
<dbReference type="InterPro" id="IPR050109">
    <property type="entry name" value="HTH-type_TetR-like_transc_reg"/>
</dbReference>
<feature type="DNA-binding region" description="H-T-H motif" evidence="2">
    <location>
        <begin position="30"/>
        <end position="49"/>
    </location>
</feature>
<keyword evidence="1 2" id="KW-0238">DNA-binding</keyword>
<dbReference type="SUPFAM" id="SSF46689">
    <property type="entry name" value="Homeodomain-like"/>
    <property type="match status" value="1"/>
</dbReference>
<dbReference type="Proteomes" id="UP000192674">
    <property type="component" value="Unassembled WGS sequence"/>
</dbReference>
<dbReference type="PANTHER" id="PTHR30055:SF220">
    <property type="entry name" value="TETR-FAMILY REGULATORY PROTEIN"/>
    <property type="match status" value="1"/>
</dbReference>
<gene>
    <name evidence="4" type="ORF">SAMN05661093_09756</name>
</gene>
<sequence>MSAAVTDSTRKRLIGCALEVLAHEGVDAVTLRRVARDAGISHGAPLRHFPNRTALLTAVASAGYVELDRRLRAVPPGQLTAACESFVDFARGGPALFELMFRPDMVPLGTAVFEQFRRFVPGPELKAASLWAALRGLALRPDASAVLAVTLDAYVR</sequence>
<dbReference type="PRINTS" id="PR00455">
    <property type="entry name" value="HTHTETR"/>
</dbReference>
<dbReference type="InterPro" id="IPR009057">
    <property type="entry name" value="Homeodomain-like_sf"/>
</dbReference>
<keyword evidence="5" id="KW-1185">Reference proteome</keyword>
<dbReference type="PROSITE" id="PS50977">
    <property type="entry name" value="HTH_TETR_2"/>
    <property type="match status" value="1"/>
</dbReference>